<dbReference type="EMBL" id="MN813684">
    <property type="protein sequence ID" value="QHB37171.1"/>
    <property type="molecule type" value="Genomic_DNA"/>
</dbReference>
<protein>
    <submittedName>
        <fullName evidence="2">Uncharacterized protein</fullName>
    </submittedName>
</protein>
<keyword evidence="3" id="KW-1185">Reference proteome</keyword>
<name>A0A6B9LCW1_9CAUD</name>
<reference evidence="2 3" key="1">
    <citation type="submission" date="2019-12" db="EMBL/GenBank/DDBJ databases">
        <authorList>
            <person name="Kistler A.K."/>
            <person name="Garlena R.A."/>
            <person name="Russell D.A."/>
            <person name="Pope W.H."/>
            <person name="Jacobs-Sera D."/>
            <person name="Hatfull G.F."/>
        </authorList>
    </citation>
    <scope>NUCLEOTIDE SEQUENCE [LARGE SCALE GENOMIC DNA]</scope>
</reference>
<dbReference type="GeneID" id="80004899"/>
<organism evidence="2 3">
    <name type="scientific">Microbacterium phage Terij</name>
    <dbReference type="NCBI Taxonomy" id="2686229"/>
    <lineage>
        <taxon>Viruses</taxon>
        <taxon>Duplodnaviria</taxon>
        <taxon>Heunggongvirae</taxon>
        <taxon>Uroviricota</taxon>
        <taxon>Caudoviricetes</taxon>
        <taxon>Hodgkinviridae</taxon>
        <taxon>Margaeryvirus</taxon>
        <taxon>Margaeryvirus terij</taxon>
    </lineage>
</organism>
<evidence type="ECO:0000256" key="1">
    <source>
        <dbReference type="SAM" id="MobiDB-lite"/>
    </source>
</evidence>
<sequence length="52" mass="5532">MDTMTPTEYANIDPADDDGIGDTPATVPLAKPDFSDIGEAEPTDATYTPEEE</sequence>
<evidence type="ECO:0000313" key="3">
    <source>
        <dbReference type="Proteomes" id="UP000464752"/>
    </source>
</evidence>
<dbReference type="KEGG" id="vg:80004899"/>
<evidence type="ECO:0000313" key="2">
    <source>
        <dbReference type="EMBL" id="QHB37171.1"/>
    </source>
</evidence>
<dbReference type="RefSeq" id="YP_010751233.1">
    <property type="nucleotide sequence ID" value="NC_073367.1"/>
</dbReference>
<feature type="region of interest" description="Disordered" evidence="1">
    <location>
        <begin position="1"/>
        <end position="52"/>
    </location>
</feature>
<dbReference type="Proteomes" id="UP000464752">
    <property type="component" value="Segment"/>
</dbReference>
<accession>A0A6B9LCW1</accession>
<proteinExistence type="predicted"/>
<gene>
    <name evidence="2" type="primary">37</name>
    <name evidence="2" type="ORF">SEA_TERIJ_37</name>
</gene>